<dbReference type="STRING" id="1774970.AUC70_13740"/>
<feature type="binding site" evidence="7">
    <location>
        <position position="328"/>
    </location>
    <ligand>
        <name>glyoxylate</name>
        <dbReference type="ChEBI" id="CHEBI:36655"/>
    </ligand>
</feature>
<evidence type="ECO:0000256" key="8">
    <source>
        <dbReference type="SAM" id="MobiDB-lite"/>
    </source>
</evidence>
<dbReference type="PANTHER" id="PTHR10578">
    <property type="entry name" value="S -2-HYDROXY-ACID OXIDASE-RELATED"/>
    <property type="match status" value="1"/>
</dbReference>
<evidence type="ECO:0000313" key="10">
    <source>
        <dbReference type="EMBL" id="ODR96847.1"/>
    </source>
</evidence>
<keyword evidence="3 7" id="KW-0288">FMN</keyword>
<evidence type="ECO:0000256" key="5">
    <source>
        <dbReference type="ARBA" id="ARBA00024042"/>
    </source>
</evidence>
<evidence type="ECO:0000256" key="3">
    <source>
        <dbReference type="ARBA" id="ARBA00022643"/>
    </source>
</evidence>
<sequence>MHEWAQPKAADLRKTGTAHVMYEEFDGLISGVPAKGVTGADRENPRGGAMIRPSNLANHPHDLRDKAKRHLPAIVFDFLEGGSHDEITMRRNRADFDAVRLRQRVFDHPVIRTTRTTLFGQVASMPVALAPIGMGGAFHPQGEVHAARAASAFGVPYCLSSLASCSIEEVAAAVETPFVFQLYLMKDREINASLLQRAEQANCPALMVNVDTAVQGRRNRDLDNGVSIPLNLRIWQLLDIVRRPRWVWRYLRNKPSLGNLAAYCPDGQDLPSVSAWAEPRFKGAVTRDDLEWLRNNWSGKLIVKGVLDPEDAKIAADLGADSVVVSNHGGRQLDSAASSIEMLPRVRDAVGDSVEVVLDSGVRSGFDVLKSLGRGADGCLLGRAYIYGLAPYGERGVAAALYLVAQELDEAMTLTGTADVNALPENLVFGP</sequence>
<comment type="similarity">
    <text evidence="5">Belongs to the FMN-dependent alpha-hydroxy acid dehydrogenase family.</text>
</comment>
<feature type="binding site" evidence="7">
    <location>
        <begin position="131"/>
        <end position="133"/>
    </location>
    <ligand>
        <name>FMN</name>
        <dbReference type="ChEBI" id="CHEBI:58210"/>
    </ligand>
</feature>
<dbReference type="PROSITE" id="PS51349">
    <property type="entry name" value="FMN_HYDROXY_ACID_DH_2"/>
    <property type="match status" value="1"/>
</dbReference>
<dbReference type="GO" id="GO:0005886">
    <property type="term" value="C:plasma membrane"/>
    <property type="evidence" value="ECO:0007669"/>
    <property type="project" value="TreeGrafter"/>
</dbReference>
<evidence type="ECO:0000256" key="7">
    <source>
        <dbReference type="PIRSR" id="PIRSR000138-2"/>
    </source>
</evidence>
<feature type="binding site" evidence="7">
    <location>
        <position position="218"/>
    </location>
    <ligand>
        <name>glyoxylate</name>
        <dbReference type="ChEBI" id="CHEBI:36655"/>
    </ligand>
</feature>
<feature type="region of interest" description="Disordered" evidence="8">
    <location>
        <begin position="36"/>
        <end position="59"/>
    </location>
</feature>
<feature type="active site" description="Proton acceptor" evidence="6">
    <location>
        <position position="328"/>
    </location>
</feature>
<protein>
    <recommendedName>
        <fullName evidence="9">FMN hydroxy acid dehydrogenase domain-containing protein</fullName>
    </recommendedName>
</protein>
<dbReference type="PANTHER" id="PTHR10578:SF107">
    <property type="entry name" value="2-HYDROXYACID OXIDASE 1"/>
    <property type="match status" value="1"/>
</dbReference>
<comment type="cofactor">
    <cofactor evidence="1">
        <name>FMN</name>
        <dbReference type="ChEBI" id="CHEBI:58210"/>
    </cofactor>
</comment>
<evidence type="ECO:0000256" key="2">
    <source>
        <dbReference type="ARBA" id="ARBA00022630"/>
    </source>
</evidence>
<accession>A0A1E3VTJ8</accession>
<dbReference type="InterPro" id="IPR013785">
    <property type="entry name" value="Aldolase_TIM"/>
</dbReference>
<feature type="binding site" evidence="7">
    <location>
        <begin position="382"/>
        <end position="383"/>
    </location>
    <ligand>
        <name>FMN</name>
        <dbReference type="ChEBI" id="CHEBI:58210"/>
    </ligand>
</feature>
<dbReference type="PIRSF" id="PIRSF000138">
    <property type="entry name" value="Al-hdrx_acd_dh"/>
    <property type="match status" value="1"/>
</dbReference>
<feature type="binding site" evidence="7">
    <location>
        <position position="326"/>
    </location>
    <ligand>
        <name>FMN</name>
        <dbReference type="ChEBI" id="CHEBI:58210"/>
    </ligand>
</feature>
<evidence type="ECO:0000313" key="11">
    <source>
        <dbReference type="Proteomes" id="UP000094172"/>
    </source>
</evidence>
<evidence type="ECO:0000259" key="9">
    <source>
        <dbReference type="PROSITE" id="PS51349"/>
    </source>
</evidence>
<dbReference type="InterPro" id="IPR012133">
    <property type="entry name" value="Alpha-hydoxy_acid_DH_FMN"/>
</dbReference>
<evidence type="ECO:0000256" key="1">
    <source>
        <dbReference type="ARBA" id="ARBA00001917"/>
    </source>
</evidence>
<feature type="binding site" evidence="7">
    <location>
        <position position="304"/>
    </location>
    <ligand>
        <name>FMN</name>
        <dbReference type="ChEBI" id="CHEBI:58210"/>
    </ligand>
</feature>
<dbReference type="Proteomes" id="UP000094172">
    <property type="component" value="Unassembled WGS sequence"/>
</dbReference>
<evidence type="ECO:0000256" key="4">
    <source>
        <dbReference type="ARBA" id="ARBA00023002"/>
    </source>
</evidence>
<keyword evidence="2 7" id="KW-0285">Flavoprotein</keyword>
<reference evidence="10 11" key="1">
    <citation type="journal article" date="2016" name="Environ. Microbiol.">
        <title>New Methyloceanibacter diversity from North Sea sediments includes methanotroph containing solely the soluble methane monooxygenase.</title>
        <authorList>
            <person name="Vekeman B."/>
            <person name="Kerckhof F.M."/>
            <person name="Cremers G."/>
            <person name="de Vos P."/>
            <person name="Vandamme P."/>
            <person name="Boon N."/>
            <person name="Op den Camp H.J."/>
            <person name="Heylen K."/>
        </authorList>
    </citation>
    <scope>NUCLEOTIDE SEQUENCE [LARGE SCALE GENOMIC DNA]</scope>
    <source>
        <strain evidence="10 11">R-67176</strain>
    </source>
</reference>
<feature type="binding site" evidence="7">
    <location>
        <position position="183"/>
    </location>
    <ligand>
        <name>glyoxylate</name>
        <dbReference type="ChEBI" id="CHEBI:36655"/>
    </ligand>
</feature>
<dbReference type="InterPro" id="IPR037396">
    <property type="entry name" value="FMN_HAD"/>
</dbReference>
<dbReference type="GO" id="GO:0010181">
    <property type="term" value="F:FMN binding"/>
    <property type="evidence" value="ECO:0007669"/>
    <property type="project" value="InterPro"/>
</dbReference>
<dbReference type="InterPro" id="IPR000262">
    <property type="entry name" value="FMN-dep_DH"/>
</dbReference>
<dbReference type="PROSITE" id="PS00557">
    <property type="entry name" value="FMN_HYDROXY_ACID_DH_1"/>
    <property type="match status" value="1"/>
</dbReference>
<dbReference type="CDD" id="cd02809">
    <property type="entry name" value="alpha_hydroxyacid_oxid_FMN"/>
    <property type="match status" value="1"/>
</dbReference>
<keyword evidence="4" id="KW-0560">Oxidoreductase</keyword>
<organism evidence="10 11">
    <name type="scientific">Methyloceanibacter stevinii</name>
    <dbReference type="NCBI Taxonomy" id="1774970"/>
    <lineage>
        <taxon>Bacteria</taxon>
        <taxon>Pseudomonadati</taxon>
        <taxon>Pseudomonadota</taxon>
        <taxon>Alphaproteobacteria</taxon>
        <taxon>Hyphomicrobiales</taxon>
        <taxon>Hyphomicrobiaceae</taxon>
        <taxon>Methyloceanibacter</taxon>
    </lineage>
</organism>
<keyword evidence="11" id="KW-1185">Reference proteome</keyword>
<dbReference type="Gene3D" id="3.20.20.70">
    <property type="entry name" value="Aldolase class I"/>
    <property type="match status" value="1"/>
</dbReference>
<gene>
    <name evidence="10" type="ORF">AUC70_13740</name>
</gene>
<name>A0A1E3VTJ8_9HYPH</name>
<dbReference type="SUPFAM" id="SSF51395">
    <property type="entry name" value="FMN-linked oxidoreductases"/>
    <property type="match status" value="1"/>
</dbReference>
<feature type="binding site" evidence="7">
    <location>
        <begin position="359"/>
        <end position="363"/>
    </location>
    <ligand>
        <name>FMN</name>
        <dbReference type="ChEBI" id="CHEBI:58210"/>
    </ligand>
</feature>
<feature type="binding site" evidence="7">
    <location>
        <position position="160"/>
    </location>
    <ligand>
        <name>FMN</name>
        <dbReference type="ChEBI" id="CHEBI:58210"/>
    </ligand>
</feature>
<feature type="binding site" evidence="7">
    <location>
        <position position="331"/>
    </location>
    <ligand>
        <name>glyoxylate</name>
        <dbReference type="ChEBI" id="CHEBI:36655"/>
    </ligand>
</feature>
<feature type="binding site" evidence="7">
    <location>
        <position position="181"/>
    </location>
    <ligand>
        <name>FMN</name>
        <dbReference type="ChEBI" id="CHEBI:58210"/>
    </ligand>
</feature>
<dbReference type="AlphaFoldDB" id="A0A1E3VTJ8"/>
<feature type="domain" description="FMN hydroxy acid dehydrogenase" evidence="9">
    <location>
        <begin position="52"/>
        <end position="431"/>
    </location>
</feature>
<dbReference type="EMBL" id="LPWE01000003">
    <property type="protein sequence ID" value="ODR96847.1"/>
    <property type="molecule type" value="Genomic_DNA"/>
</dbReference>
<dbReference type="GO" id="GO:0009060">
    <property type="term" value="P:aerobic respiration"/>
    <property type="evidence" value="ECO:0007669"/>
    <property type="project" value="TreeGrafter"/>
</dbReference>
<dbReference type="InterPro" id="IPR008259">
    <property type="entry name" value="FMN_hydac_DH_AS"/>
</dbReference>
<dbReference type="FunFam" id="3.20.20.70:FF:000029">
    <property type="entry name" value="L-lactate dehydrogenase"/>
    <property type="match status" value="1"/>
</dbReference>
<comment type="caution">
    <text evidence="10">The sequence shown here is derived from an EMBL/GenBank/DDBJ whole genome shotgun (WGS) entry which is preliminary data.</text>
</comment>
<dbReference type="GO" id="GO:0004459">
    <property type="term" value="F:L-lactate dehydrogenase (NAD+) activity"/>
    <property type="evidence" value="ECO:0007669"/>
    <property type="project" value="TreeGrafter"/>
</dbReference>
<dbReference type="Pfam" id="PF01070">
    <property type="entry name" value="FMN_dh"/>
    <property type="match status" value="1"/>
</dbReference>
<evidence type="ECO:0000256" key="6">
    <source>
        <dbReference type="PIRSR" id="PIRSR000138-1"/>
    </source>
</evidence>
<proteinExistence type="inferred from homology"/>
<dbReference type="NCBIfam" id="NF008398">
    <property type="entry name" value="PRK11197.1"/>
    <property type="match status" value="1"/>
</dbReference>